<protein>
    <recommendedName>
        <fullName evidence="4">Transmembrane protein</fullName>
    </recommendedName>
</protein>
<evidence type="ECO:0000313" key="2">
    <source>
        <dbReference type="EMBL" id="CAD8052837.1"/>
    </source>
</evidence>
<sequence>MANLIYCNNGYICFEGLMEFLLSLFYLCYLFMSYRIITHDKSGVLVQIDRYLCFAALIQIFLQTIYFLYFDNDFLLSTIKCMGIAMQIMICNILGSIIGDEEQAPKVWQLAKALLISTFILWFWAGIVHKSAIDYNCVQVDYLIVSSIGLFLACGSFYMGNLALEGLMEYKNKLDIARSGNIQVQQNAQKYEQVLIRIKQITLMHYCGLLQFGVQFAFDIFTYIKCDNSKECTNYYNASSTISVLYLTIYKLIQFTTLPATIFWIFYEMNKSKFQEEDRNTIEMNITQ</sequence>
<feature type="transmembrane region" description="Helical" evidence="1">
    <location>
        <begin position="110"/>
        <end position="127"/>
    </location>
</feature>
<feature type="transmembrane region" description="Helical" evidence="1">
    <location>
        <begin position="142"/>
        <end position="164"/>
    </location>
</feature>
<evidence type="ECO:0000256" key="1">
    <source>
        <dbReference type="SAM" id="Phobius"/>
    </source>
</evidence>
<feature type="transmembrane region" description="Helical" evidence="1">
    <location>
        <begin position="50"/>
        <end position="69"/>
    </location>
</feature>
<proteinExistence type="predicted"/>
<dbReference type="AlphaFoldDB" id="A0A8S1KDS9"/>
<evidence type="ECO:0008006" key="4">
    <source>
        <dbReference type="Google" id="ProtNLM"/>
    </source>
</evidence>
<keyword evidence="1" id="KW-0472">Membrane</keyword>
<keyword evidence="1" id="KW-0812">Transmembrane</keyword>
<accession>A0A8S1KDS9</accession>
<feature type="transmembrane region" description="Helical" evidence="1">
    <location>
        <begin position="20"/>
        <end position="38"/>
    </location>
</feature>
<dbReference type="EMBL" id="CAJJDM010000017">
    <property type="protein sequence ID" value="CAD8052837.1"/>
    <property type="molecule type" value="Genomic_DNA"/>
</dbReference>
<feature type="transmembrane region" description="Helical" evidence="1">
    <location>
        <begin position="203"/>
        <end position="224"/>
    </location>
</feature>
<feature type="transmembrane region" description="Helical" evidence="1">
    <location>
        <begin position="244"/>
        <end position="267"/>
    </location>
</feature>
<keyword evidence="1" id="KW-1133">Transmembrane helix</keyword>
<keyword evidence="3" id="KW-1185">Reference proteome</keyword>
<gene>
    <name evidence="2" type="ORF">PPRIM_AZ9-3.1.T0200026</name>
</gene>
<organism evidence="2 3">
    <name type="scientific">Paramecium primaurelia</name>
    <dbReference type="NCBI Taxonomy" id="5886"/>
    <lineage>
        <taxon>Eukaryota</taxon>
        <taxon>Sar</taxon>
        <taxon>Alveolata</taxon>
        <taxon>Ciliophora</taxon>
        <taxon>Intramacronucleata</taxon>
        <taxon>Oligohymenophorea</taxon>
        <taxon>Peniculida</taxon>
        <taxon>Parameciidae</taxon>
        <taxon>Paramecium</taxon>
    </lineage>
</organism>
<dbReference type="OMA" id="FWAGIVH"/>
<reference evidence="2" key="1">
    <citation type="submission" date="2021-01" db="EMBL/GenBank/DDBJ databases">
        <authorList>
            <consortium name="Genoscope - CEA"/>
            <person name="William W."/>
        </authorList>
    </citation>
    <scope>NUCLEOTIDE SEQUENCE</scope>
</reference>
<feature type="transmembrane region" description="Helical" evidence="1">
    <location>
        <begin position="75"/>
        <end position="98"/>
    </location>
</feature>
<comment type="caution">
    <text evidence="2">The sequence shown here is derived from an EMBL/GenBank/DDBJ whole genome shotgun (WGS) entry which is preliminary data.</text>
</comment>
<name>A0A8S1KDS9_PARPR</name>
<evidence type="ECO:0000313" key="3">
    <source>
        <dbReference type="Proteomes" id="UP000688137"/>
    </source>
</evidence>
<dbReference type="Proteomes" id="UP000688137">
    <property type="component" value="Unassembled WGS sequence"/>
</dbReference>